<organism evidence="1 2">
    <name type="scientific">Pandoraea bronchicola</name>
    <dbReference type="NCBI Taxonomy" id="2508287"/>
    <lineage>
        <taxon>Bacteria</taxon>
        <taxon>Pseudomonadati</taxon>
        <taxon>Pseudomonadota</taxon>
        <taxon>Betaproteobacteria</taxon>
        <taxon>Burkholderiales</taxon>
        <taxon>Burkholderiaceae</taxon>
        <taxon>Pandoraea</taxon>
    </lineage>
</organism>
<evidence type="ECO:0000313" key="1">
    <source>
        <dbReference type="EMBL" id="VVE90609.1"/>
    </source>
</evidence>
<keyword evidence="2" id="KW-1185">Reference proteome</keyword>
<sequence>MFTVASFQREAIPTCGAHAQQRSACAVSQLSVHVPGVSALAAC</sequence>
<evidence type="ECO:0000313" key="2">
    <source>
        <dbReference type="Proteomes" id="UP000382040"/>
    </source>
</evidence>
<name>A0A5E5BXT3_9BURK</name>
<protein>
    <submittedName>
        <fullName evidence="1">Uncharacterized protein</fullName>
    </submittedName>
</protein>
<proteinExistence type="predicted"/>
<gene>
    <name evidence="1" type="ORF">PBR20603_04595</name>
</gene>
<dbReference type="Proteomes" id="UP000382040">
    <property type="component" value="Unassembled WGS sequence"/>
</dbReference>
<dbReference type="AlphaFoldDB" id="A0A5E5BXT3"/>
<dbReference type="EMBL" id="CABPST010000017">
    <property type="protein sequence ID" value="VVE90609.1"/>
    <property type="molecule type" value="Genomic_DNA"/>
</dbReference>
<accession>A0A5E5BXT3</accession>
<reference evidence="1 2" key="1">
    <citation type="submission" date="2019-08" db="EMBL/GenBank/DDBJ databases">
        <authorList>
            <person name="Peeters C."/>
        </authorList>
    </citation>
    <scope>NUCLEOTIDE SEQUENCE [LARGE SCALE GENOMIC DNA]</scope>
    <source>
        <strain evidence="1 2">LMG 20603</strain>
    </source>
</reference>